<keyword evidence="4" id="KW-1185">Reference proteome</keyword>
<feature type="domain" description="Sigma 54 modulation/S30EA ribosomal protein C-terminal" evidence="2">
    <location>
        <begin position="136"/>
        <end position="187"/>
    </location>
</feature>
<evidence type="ECO:0000313" key="3">
    <source>
        <dbReference type="EMBL" id="GGO72854.1"/>
    </source>
</evidence>
<proteinExistence type="predicted"/>
<accession>A0A917Z4V8</accession>
<reference evidence="3" key="1">
    <citation type="journal article" date="2014" name="Int. J. Syst. Evol. Microbiol.">
        <title>Complete genome sequence of Corynebacterium casei LMG S-19264T (=DSM 44701T), isolated from a smear-ripened cheese.</title>
        <authorList>
            <consortium name="US DOE Joint Genome Institute (JGI-PGF)"/>
            <person name="Walter F."/>
            <person name="Albersmeier A."/>
            <person name="Kalinowski J."/>
            <person name="Ruckert C."/>
        </authorList>
    </citation>
    <scope>NUCLEOTIDE SEQUENCE</scope>
    <source>
        <strain evidence="3">CGMCC 4.7368</strain>
    </source>
</reference>
<dbReference type="GO" id="GO:0045900">
    <property type="term" value="P:negative regulation of translational elongation"/>
    <property type="evidence" value="ECO:0007669"/>
    <property type="project" value="TreeGrafter"/>
</dbReference>
<dbReference type="Gene3D" id="3.30.505.50">
    <property type="entry name" value="Sigma 54 modulation/S30EA ribosomal protein, C-terminal domain"/>
    <property type="match status" value="2"/>
</dbReference>
<dbReference type="Proteomes" id="UP000646523">
    <property type="component" value="Unassembled WGS sequence"/>
</dbReference>
<dbReference type="Gene3D" id="3.30.160.100">
    <property type="entry name" value="Ribosome hibernation promotion factor-like"/>
    <property type="match status" value="1"/>
</dbReference>
<dbReference type="PANTHER" id="PTHR33231">
    <property type="entry name" value="30S RIBOSOMAL PROTEIN"/>
    <property type="match status" value="1"/>
</dbReference>
<dbReference type="InterPro" id="IPR036567">
    <property type="entry name" value="RHF-like"/>
</dbReference>
<evidence type="ECO:0000256" key="1">
    <source>
        <dbReference type="ARBA" id="ARBA00022845"/>
    </source>
</evidence>
<dbReference type="RefSeq" id="WP_189125814.1">
    <property type="nucleotide sequence ID" value="NZ_BMNH01000012.1"/>
</dbReference>
<sequence length="261" mass="29207">MRRRNTPVAIDPADVRVERRGPVRQGAVEHARQAIAALARLAHEPVLHARIKLTAPAAPDVKRPYTAQANLDVSGRLIRAQAAGSSMYQALDLLEDRVRTRLRRTARHWGELRGRHWPERESSLPVLPRPRRGPDAEQEIVRHKTLGAYRATPEEAAFDMEQLDFDFYLFTEAGSGQDSVLYRAGDGYLLAQVEPRPEALGEVMMPLTVDPGPAPRLTTAEAVDRLKVNGRAFEFFADAETGRGRLIYHRYDDGYGLITIG</sequence>
<dbReference type="AlphaFoldDB" id="A0A917Z4V8"/>
<protein>
    <recommendedName>
        <fullName evidence="2">Sigma 54 modulation/S30EA ribosomal protein C-terminal domain-containing protein</fullName>
    </recommendedName>
</protein>
<dbReference type="InterPro" id="IPR050574">
    <property type="entry name" value="HPF/YfiA_ribosome-assoc"/>
</dbReference>
<organism evidence="3 4">
    <name type="scientific">Nonomuraea cavernae</name>
    <dbReference type="NCBI Taxonomy" id="2045107"/>
    <lineage>
        <taxon>Bacteria</taxon>
        <taxon>Bacillati</taxon>
        <taxon>Actinomycetota</taxon>
        <taxon>Actinomycetes</taxon>
        <taxon>Streptosporangiales</taxon>
        <taxon>Streptosporangiaceae</taxon>
        <taxon>Nonomuraea</taxon>
    </lineage>
</organism>
<dbReference type="GO" id="GO:0043024">
    <property type="term" value="F:ribosomal small subunit binding"/>
    <property type="evidence" value="ECO:0007669"/>
    <property type="project" value="TreeGrafter"/>
</dbReference>
<feature type="domain" description="Sigma 54 modulation/S30EA ribosomal protein C-terminal" evidence="2">
    <location>
        <begin position="214"/>
        <end position="257"/>
    </location>
</feature>
<evidence type="ECO:0000259" key="2">
    <source>
        <dbReference type="Pfam" id="PF16321"/>
    </source>
</evidence>
<evidence type="ECO:0000313" key="4">
    <source>
        <dbReference type="Proteomes" id="UP000646523"/>
    </source>
</evidence>
<dbReference type="InterPro" id="IPR038416">
    <property type="entry name" value="Ribosom_S30AE_C_sf"/>
</dbReference>
<name>A0A917Z4V8_9ACTN</name>
<dbReference type="SUPFAM" id="SSF69754">
    <property type="entry name" value="Ribosome binding protein Y (YfiA homologue)"/>
    <property type="match status" value="1"/>
</dbReference>
<dbReference type="Pfam" id="PF02482">
    <property type="entry name" value="Ribosomal_S30AE"/>
    <property type="match status" value="1"/>
</dbReference>
<dbReference type="InterPro" id="IPR032528">
    <property type="entry name" value="Ribosom_S30AE_C"/>
</dbReference>
<dbReference type="Pfam" id="PF16321">
    <property type="entry name" value="Ribosom_S30AE_C"/>
    <property type="match status" value="2"/>
</dbReference>
<comment type="caution">
    <text evidence="3">The sequence shown here is derived from an EMBL/GenBank/DDBJ whole genome shotgun (WGS) entry which is preliminary data.</text>
</comment>
<dbReference type="EMBL" id="BMNH01000012">
    <property type="protein sequence ID" value="GGO72854.1"/>
    <property type="molecule type" value="Genomic_DNA"/>
</dbReference>
<dbReference type="InterPro" id="IPR003489">
    <property type="entry name" value="RHF/RaiA"/>
</dbReference>
<gene>
    <name evidence="3" type="ORF">GCM10012289_41930</name>
</gene>
<keyword evidence="1" id="KW-0810">Translation regulation</keyword>
<dbReference type="PANTHER" id="PTHR33231:SF1">
    <property type="entry name" value="30S RIBOSOMAL PROTEIN"/>
    <property type="match status" value="1"/>
</dbReference>
<dbReference type="GO" id="GO:0022627">
    <property type="term" value="C:cytosolic small ribosomal subunit"/>
    <property type="evidence" value="ECO:0007669"/>
    <property type="project" value="TreeGrafter"/>
</dbReference>
<reference evidence="3" key="2">
    <citation type="submission" date="2020-09" db="EMBL/GenBank/DDBJ databases">
        <authorList>
            <person name="Sun Q."/>
            <person name="Zhou Y."/>
        </authorList>
    </citation>
    <scope>NUCLEOTIDE SEQUENCE</scope>
    <source>
        <strain evidence="3">CGMCC 4.7368</strain>
    </source>
</reference>